<evidence type="ECO:0000259" key="2">
    <source>
        <dbReference type="PROSITE" id="PS50026"/>
    </source>
</evidence>
<reference evidence="3" key="1">
    <citation type="submission" date="2021-02" db="EMBL/GenBank/DDBJ databases">
        <authorList>
            <person name="Nowell W R."/>
        </authorList>
    </citation>
    <scope>NUCLEOTIDE SEQUENCE</scope>
</reference>
<dbReference type="SUPFAM" id="SSF57196">
    <property type="entry name" value="EGF/Laminin"/>
    <property type="match status" value="1"/>
</dbReference>
<dbReference type="AlphaFoldDB" id="A0A815V127"/>
<evidence type="ECO:0000313" key="3">
    <source>
        <dbReference type="EMBL" id="CAF1528381.1"/>
    </source>
</evidence>
<keyword evidence="1" id="KW-1015">Disulfide bond</keyword>
<feature type="domain" description="EGF-like" evidence="2">
    <location>
        <begin position="7"/>
        <end position="47"/>
    </location>
</feature>
<accession>A0A815V127</accession>
<comment type="caution">
    <text evidence="3">The sequence shown here is derived from an EMBL/GenBank/DDBJ whole genome shotgun (WGS) entry which is preliminary data.</text>
</comment>
<gene>
    <name evidence="3" type="ORF">IZO911_LOCUS46076</name>
</gene>
<keyword evidence="1" id="KW-0245">EGF-like domain</keyword>
<dbReference type="SMART" id="SM00181">
    <property type="entry name" value="EGF"/>
    <property type="match status" value="1"/>
</dbReference>
<proteinExistence type="predicted"/>
<comment type="caution">
    <text evidence="1">Lacks conserved residue(s) required for the propagation of feature annotation.</text>
</comment>
<evidence type="ECO:0000313" key="4">
    <source>
        <dbReference type="Proteomes" id="UP000663860"/>
    </source>
</evidence>
<dbReference type="InterPro" id="IPR000742">
    <property type="entry name" value="EGF"/>
</dbReference>
<evidence type="ECO:0000256" key="1">
    <source>
        <dbReference type="PROSITE-ProRule" id="PRU00076"/>
    </source>
</evidence>
<dbReference type="PROSITE" id="PS50026">
    <property type="entry name" value="EGF_3"/>
    <property type="match status" value="1"/>
</dbReference>
<protein>
    <recommendedName>
        <fullName evidence="2">EGF-like domain-containing protein</fullName>
    </recommendedName>
</protein>
<dbReference type="Gene3D" id="2.10.25.10">
    <property type="entry name" value="Laminin"/>
    <property type="match status" value="1"/>
</dbReference>
<feature type="non-terminal residue" evidence="3">
    <location>
        <position position="57"/>
    </location>
</feature>
<dbReference type="Proteomes" id="UP000663860">
    <property type="component" value="Unassembled WGS sequence"/>
</dbReference>
<organism evidence="3 4">
    <name type="scientific">Adineta steineri</name>
    <dbReference type="NCBI Taxonomy" id="433720"/>
    <lineage>
        <taxon>Eukaryota</taxon>
        <taxon>Metazoa</taxon>
        <taxon>Spiralia</taxon>
        <taxon>Gnathifera</taxon>
        <taxon>Rotifera</taxon>
        <taxon>Eurotatoria</taxon>
        <taxon>Bdelloidea</taxon>
        <taxon>Adinetida</taxon>
        <taxon>Adinetidae</taxon>
        <taxon>Adineta</taxon>
    </lineage>
</organism>
<dbReference type="PROSITE" id="PS00022">
    <property type="entry name" value="EGF_1"/>
    <property type="match status" value="1"/>
</dbReference>
<sequence length="57" mass="6407">MQMQCERNNPCLSLPCLNQGVCQANWNQTDTWFTCRCIGTYTGNRCETSMLNPCGGL</sequence>
<dbReference type="EMBL" id="CAJNOE010007591">
    <property type="protein sequence ID" value="CAF1528381.1"/>
    <property type="molecule type" value="Genomic_DNA"/>
</dbReference>
<name>A0A815V127_9BILA</name>
<feature type="disulfide bond" evidence="1">
    <location>
        <begin position="37"/>
        <end position="46"/>
    </location>
</feature>